<accession>A0A7N0ZZ31</accession>
<dbReference type="GO" id="GO:0009555">
    <property type="term" value="P:pollen development"/>
    <property type="evidence" value="ECO:0007669"/>
    <property type="project" value="EnsemblPlants"/>
</dbReference>
<dbReference type="InterPro" id="IPR039172">
    <property type="entry name" value="PTD"/>
</dbReference>
<dbReference type="GO" id="GO:0048236">
    <property type="term" value="P:plant-type sporogenesis"/>
    <property type="evidence" value="ECO:0007669"/>
    <property type="project" value="EnsemblPlants"/>
</dbReference>
<dbReference type="PANTHER" id="PTHR37394:SF1">
    <property type="entry name" value="PROTEIN PARTING DANCERS"/>
    <property type="match status" value="1"/>
</dbReference>
<dbReference type="Gene3D" id="1.10.150.20">
    <property type="entry name" value="5' to 3' exonuclease, C-terminal subdomain"/>
    <property type="match status" value="1"/>
</dbReference>
<dbReference type="Gramene" id="Kaladp0057s0053.1.v1.1">
    <property type="protein sequence ID" value="Kaladp0057s0053.1.v1.1"/>
    <property type="gene ID" value="Kaladp0057s0053.v1.1"/>
</dbReference>
<dbReference type="GO" id="GO:0000712">
    <property type="term" value="P:resolution of meiotic recombination intermediates"/>
    <property type="evidence" value="ECO:0007669"/>
    <property type="project" value="EnsemblPlants"/>
</dbReference>
<dbReference type="AlphaFoldDB" id="A0A7N0ZZ31"/>
<proteinExistence type="predicted"/>
<dbReference type="Proteomes" id="UP000594263">
    <property type="component" value="Unplaced"/>
</dbReference>
<dbReference type="GO" id="GO:0005634">
    <property type="term" value="C:nucleus"/>
    <property type="evidence" value="ECO:0007669"/>
    <property type="project" value="EnsemblPlants"/>
</dbReference>
<dbReference type="OMA" id="SYFQYEM"/>
<dbReference type="GO" id="GO:0010845">
    <property type="term" value="P:positive regulation of reciprocal meiotic recombination"/>
    <property type="evidence" value="ECO:0007669"/>
    <property type="project" value="EnsemblPlants"/>
</dbReference>
<dbReference type="GO" id="GO:0007140">
    <property type="term" value="P:male meiotic nuclear division"/>
    <property type="evidence" value="ECO:0007669"/>
    <property type="project" value="EnsemblPlants"/>
</dbReference>
<dbReference type="EnsemblPlants" id="Kaladp0057s0053.1.v1.1">
    <property type="protein sequence ID" value="Kaladp0057s0053.1.v1.1"/>
    <property type="gene ID" value="Kaladp0057s0053.v1.1"/>
</dbReference>
<sequence>MSSKWKEEQHPTFINFISSFLRANSLRLNFVSIAPDLIFNCGGVSVAFVFLTSCDSNFSLVFERVQKLKGQFAHLYVVVTVPSEEQNDCFVRCLLKSKLELGKPPFVAAEDLQMGFEKIVKIALACGACKQLDVLSKLTVEREQAVQVMDVFVRVVSSIPGIDSHDAHALNQVIGSIEAIARASKEYIVENTDISSEKADSIVRFFRDPDFYMTSKFGERKQFQNKLL</sequence>
<keyword evidence="2" id="KW-1185">Reference proteome</keyword>
<organism evidence="1 2">
    <name type="scientific">Kalanchoe fedtschenkoi</name>
    <name type="common">Lavender scallops</name>
    <name type="synonym">South American air plant</name>
    <dbReference type="NCBI Taxonomy" id="63787"/>
    <lineage>
        <taxon>Eukaryota</taxon>
        <taxon>Viridiplantae</taxon>
        <taxon>Streptophyta</taxon>
        <taxon>Embryophyta</taxon>
        <taxon>Tracheophyta</taxon>
        <taxon>Spermatophyta</taxon>
        <taxon>Magnoliopsida</taxon>
        <taxon>eudicotyledons</taxon>
        <taxon>Gunneridae</taxon>
        <taxon>Pentapetalae</taxon>
        <taxon>Saxifragales</taxon>
        <taxon>Crassulaceae</taxon>
        <taxon>Kalanchoe</taxon>
    </lineage>
</organism>
<dbReference type="PANTHER" id="PTHR37394">
    <property type="entry name" value="PROTEIN PARTING DANCERS"/>
    <property type="match status" value="1"/>
</dbReference>
<dbReference type="InterPro" id="IPR010994">
    <property type="entry name" value="RuvA_2-like"/>
</dbReference>
<protein>
    <submittedName>
        <fullName evidence="1">Uncharacterized protein</fullName>
    </submittedName>
</protein>
<dbReference type="Pfam" id="PF14520">
    <property type="entry name" value="HHH_5"/>
    <property type="match status" value="1"/>
</dbReference>
<evidence type="ECO:0000313" key="2">
    <source>
        <dbReference type="Proteomes" id="UP000594263"/>
    </source>
</evidence>
<reference evidence="1" key="1">
    <citation type="submission" date="2021-01" db="UniProtKB">
        <authorList>
            <consortium name="EnsemblPlants"/>
        </authorList>
    </citation>
    <scope>IDENTIFICATION</scope>
</reference>
<evidence type="ECO:0000313" key="1">
    <source>
        <dbReference type="EnsemblPlants" id="Kaladp0057s0053.1.v1.1"/>
    </source>
</evidence>
<dbReference type="GO" id="GO:0007059">
    <property type="term" value="P:chromosome segregation"/>
    <property type="evidence" value="ECO:0007669"/>
    <property type="project" value="EnsemblPlants"/>
</dbReference>
<name>A0A7N0ZZ31_KALFE</name>
<dbReference type="SUPFAM" id="SSF47781">
    <property type="entry name" value="RuvA domain 2-like"/>
    <property type="match status" value="1"/>
</dbReference>
<dbReference type="GO" id="GO:0005694">
    <property type="term" value="C:chromosome"/>
    <property type="evidence" value="ECO:0007669"/>
    <property type="project" value="EnsemblPlants"/>
</dbReference>